<keyword evidence="3" id="KW-1185">Reference proteome</keyword>
<feature type="compositionally biased region" description="Basic and acidic residues" evidence="1">
    <location>
        <begin position="27"/>
        <end position="61"/>
    </location>
</feature>
<feature type="compositionally biased region" description="Basic and acidic residues" evidence="1">
    <location>
        <begin position="70"/>
        <end position="81"/>
    </location>
</feature>
<sequence>MAEQSDNNSANKKPPLFPPNFVTLVQLKERWDREQERKQREKEEEQEKQQQQQRREDEKKLKLVVGEGESGSRRVKGEPINRRKRPIRQSTPRNQGRKPEVLKLAIESAVTDAESQGLKDIKKKKSGKRKNKKKGKIEDKAGAEIEEVIRGGENEEVIKGEEEAPSCQNVEKEIVPRRRGWWPRVPRTDFRPTIPNTSRNEVVEIEKKFVDLSVDGGNRRDHRYSRQKGYPNRRNSVLGRDNWGTRRPCEGNGTNAGKMWVKKGEVGDGNVVEIQSSSPIPKGLK</sequence>
<reference evidence="2 3" key="1">
    <citation type="journal article" date="2021" name="Commun. Biol.">
        <title>The genome of Shorea leprosula (Dipterocarpaceae) highlights the ecological relevance of drought in aseasonal tropical rainforests.</title>
        <authorList>
            <person name="Ng K.K.S."/>
            <person name="Kobayashi M.J."/>
            <person name="Fawcett J.A."/>
            <person name="Hatakeyama M."/>
            <person name="Paape T."/>
            <person name="Ng C.H."/>
            <person name="Ang C.C."/>
            <person name="Tnah L.H."/>
            <person name="Lee C.T."/>
            <person name="Nishiyama T."/>
            <person name="Sese J."/>
            <person name="O'Brien M.J."/>
            <person name="Copetti D."/>
            <person name="Mohd Noor M.I."/>
            <person name="Ong R.C."/>
            <person name="Putra M."/>
            <person name="Sireger I.Z."/>
            <person name="Indrioko S."/>
            <person name="Kosugi Y."/>
            <person name="Izuno A."/>
            <person name="Isagi Y."/>
            <person name="Lee S.L."/>
            <person name="Shimizu K.K."/>
        </authorList>
    </citation>
    <scope>NUCLEOTIDE SEQUENCE [LARGE SCALE GENOMIC DNA]</scope>
    <source>
        <strain evidence="2">214</strain>
    </source>
</reference>
<feature type="region of interest" description="Disordered" evidence="1">
    <location>
        <begin position="1"/>
        <end position="144"/>
    </location>
</feature>
<dbReference type="EMBL" id="BPVZ01000032">
    <property type="protein sequence ID" value="GKV10381.1"/>
    <property type="molecule type" value="Genomic_DNA"/>
</dbReference>
<organism evidence="2 3">
    <name type="scientific">Rubroshorea leprosula</name>
    <dbReference type="NCBI Taxonomy" id="152421"/>
    <lineage>
        <taxon>Eukaryota</taxon>
        <taxon>Viridiplantae</taxon>
        <taxon>Streptophyta</taxon>
        <taxon>Embryophyta</taxon>
        <taxon>Tracheophyta</taxon>
        <taxon>Spermatophyta</taxon>
        <taxon>Magnoliopsida</taxon>
        <taxon>eudicotyledons</taxon>
        <taxon>Gunneridae</taxon>
        <taxon>Pentapetalae</taxon>
        <taxon>rosids</taxon>
        <taxon>malvids</taxon>
        <taxon>Malvales</taxon>
        <taxon>Dipterocarpaceae</taxon>
        <taxon>Rubroshorea</taxon>
    </lineage>
</organism>
<feature type="region of interest" description="Disordered" evidence="1">
    <location>
        <begin position="220"/>
        <end position="260"/>
    </location>
</feature>
<proteinExistence type="predicted"/>
<evidence type="ECO:0000313" key="2">
    <source>
        <dbReference type="EMBL" id="GKV10381.1"/>
    </source>
</evidence>
<feature type="compositionally biased region" description="Basic residues" evidence="1">
    <location>
        <begin position="121"/>
        <end position="135"/>
    </location>
</feature>
<evidence type="ECO:0000256" key="1">
    <source>
        <dbReference type="SAM" id="MobiDB-lite"/>
    </source>
</evidence>
<gene>
    <name evidence="2" type="ORF">SLEP1_g21756</name>
</gene>
<feature type="compositionally biased region" description="Polar residues" evidence="1">
    <location>
        <begin position="1"/>
        <end position="11"/>
    </location>
</feature>
<protein>
    <submittedName>
        <fullName evidence="2">Uncharacterized protein</fullName>
    </submittedName>
</protein>
<dbReference type="AlphaFoldDB" id="A0AAV5JD49"/>
<accession>A0AAV5JD49</accession>
<evidence type="ECO:0000313" key="3">
    <source>
        <dbReference type="Proteomes" id="UP001054252"/>
    </source>
</evidence>
<dbReference type="Proteomes" id="UP001054252">
    <property type="component" value="Unassembled WGS sequence"/>
</dbReference>
<comment type="caution">
    <text evidence="2">The sequence shown here is derived from an EMBL/GenBank/DDBJ whole genome shotgun (WGS) entry which is preliminary data.</text>
</comment>
<name>A0AAV5JD49_9ROSI</name>